<organism evidence="1 2">
    <name type="scientific">Aspergillus brunneoviolaceus CBS 621.78</name>
    <dbReference type="NCBI Taxonomy" id="1450534"/>
    <lineage>
        <taxon>Eukaryota</taxon>
        <taxon>Fungi</taxon>
        <taxon>Dikarya</taxon>
        <taxon>Ascomycota</taxon>
        <taxon>Pezizomycotina</taxon>
        <taxon>Eurotiomycetes</taxon>
        <taxon>Eurotiomycetidae</taxon>
        <taxon>Eurotiales</taxon>
        <taxon>Aspergillaceae</taxon>
        <taxon>Aspergillus</taxon>
        <taxon>Aspergillus subgen. Circumdati</taxon>
    </lineage>
</organism>
<sequence length="277" mass="29934">MGTAGKTLVFITGANTGLGFEVAKVLLSRPDSYHILIGCRGAISRGKGAVARLIESSPRSTSTAEPISVDITDDISITTAFEYVREKWGYVDILVNNAGIALDTAVTAGRITLREGWNETYNVNVTGTHLFTTTFAPLLLASRAPIPRLMFITSGLSSLAEHADGVSSRYTLAPPGLPKPDTLWFPYRVSKTAMNMLATEWGRVLRNDKVAVFNISPGFLNTGLGDDRMTGESRDKSVMGAIDPLIGATFCADVIAGQRDEQSWPVKVLRKDAIQPW</sequence>
<dbReference type="Proteomes" id="UP000249057">
    <property type="component" value="Unassembled WGS sequence"/>
</dbReference>
<name>A0ACD1G670_9EURO</name>
<dbReference type="EMBL" id="KZ825350">
    <property type="protein sequence ID" value="RAH44771.1"/>
    <property type="molecule type" value="Genomic_DNA"/>
</dbReference>
<gene>
    <name evidence="1" type="ORF">BO95DRAFT_464551</name>
</gene>
<evidence type="ECO:0000313" key="1">
    <source>
        <dbReference type="EMBL" id="RAH44771.1"/>
    </source>
</evidence>
<reference evidence="1" key="1">
    <citation type="submission" date="2018-02" db="EMBL/GenBank/DDBJ databases">
        <title>The genomes of Aspergillus section Nigri reveals drivers in fungal speciation.</title>
        <authorList>
            <consortium name="DOE Joint Genome Institute"/>
            <person name="Vesth T.C."/>
            <person name="Nybo J."/>
            <person name="Theobald S."/>
            <person name="Brandl J."/>
            <person name="Frisvad J.C."/>
            <person name="Nielsen K.F."/>
            <person name="Lyhne E.K."/>
            <person name="Kogle M.E."/>
            <person name="Kuo A."/>
            <person name="Riley R."/>
            <person name="Clum A."/>
            <person name="Nolan M."/>
            <person name="Lipzen A."/>
            <person name="Salamov A."/>
            <person name="Henrissat B."/>
            <person name="Wiebenga A."/>
            <person name="De vries R.P."/>
            <person name="Grigoriev I.V."/>
            <person name="Mortensen U.H."/>
            <person name="Andersen M.R."/>
            <person name="Baker S.E."/>
        </authorList>
    </citation>
    <scope>NUCLEOTIDE SEQUENCE</scope>
    <source>
        <strain evidence="1">CBS 621.78</strain>
    </source>
</reference>
<evidence type="ECO:0000313" key="2">
    <source>
        <dbReference type="Proteomes" id="UP000249057"/>
    </source>
</evidence>
<protein>
    <submittedName>
        <fullName evidence="1">Short chain dehydrogenase</fullName>
    </submittedName>
</protein>
<accession>A0ACD1G670</accession>
<proteinExistence type="predicted"/>
<keyword evidence="2" id="KW-1185">Reference proteome</keyword>